<reference evidence="1 2" key="1">
    <citation type="submission" date="2019-02" db="EMBL/GenBank/DDBJ databases">
        <title>Bacterial novel species isolated from soil.</title>
        <authorList>
            <person name="Jung H.-Y."/>
        </authorList>
    </citation>
    <scope>NUCLEOTIDE SEQUENCE [LARGE SCALE GENOMIC DNA]</scope>
    <source>
        <strain evidence="1 2">1-3-3-3</strain>
    </source>
</reference>
<evidence type="ECO:0000313" key="1">
    <source>
        <dbReference type="EMBL" id="RYU77666.1"/>
    </source>
</evidence>
<protein>
    <submittedName>
        <fullName evidence="1">Uncharacterized protein</fullName>
    </submittedName>
</protein>
<proteinExistence type="predicted"/>
<comment type="caution">
    <text evidence="1">The sequence shown here is derived from an EMBL/GenBank/DDBJ whole genome shotgun (WGS) entry which is preliminary data.</text>
</comment>
<organism evidence="1 2">
    <name type="scientific">Hymenobacter persicinus</name>
    <dbReference type="NCBI Taxonomy" id="2025506"/>
    <lineage>
        <taxon>Bacteria</taxon>
        <taxon>Pseudomonadati</taxon>
        <taxon>Bacteroidota</taxon>
        <taxon>Cytophagia</taxon>
        <taxon>Cytophagales</taxon>
        <taxon>Hymenobacteraceae</taxon>
        <taxon>Hymenobacter</taxon>
    </lineage>
</organism>
<name>A0A4Q5L9F6_9BACT</name>
<accession>A0A4Q5L9F6</accession>
<keyword evidence="2" id="KW-1185">Reference proteome</keyword>
<sequence>METLHLAPAPPVSLAELTAYLRHPGPADEKPRRLPPRRDIFNDVINEALHAHFDSKTIRSIHYTINTYVLGFRAAKSGDFSTARVEFARADELLALLEQTHEPRVVAFLRCLTLPYQAYFSYRRGLFDEADAQTYAAIASIGGLEDQIAIFHIARVQQLHNLSRISFRRGEAAAGATLVHELLRYLSAGTAPALAGSWAPALLDNTPAALRADMFAQIFLEMVGNLAQLPEVAQRHHQFTLAFGELADQTVGLDFWPPYQAWLTAYEALLTADEASYVPLLGAFLQLPGHAHDLLKLALLRELAGRRRAAAAAPDDLAAALPTYARAMLWVSEPYLSLLA</sequence>
<dbReference type="EMBL" id="SEWE01000046">
    <property type="protein sequence ID" value="RYU77666.1"/>
    <property type="molecule type" value="Genomic_DNA"/>
</dbReference>
<gene>
    <name evidence="1" type="ORF">EWM57_17220</name>
</gene>
<dbReference type="RefSeq" id="WP_129922395.1">
    <property type="nucleotide sequence ID" value="NZ_SEWE01000046.1"/>
</dbReference>
<evidence type="ECO:0000313" key="2">
    <source>
        <dbReference type="Proteomes" id="UP000294155"/>
    </source>
</evidence>
<dbReference type="Proteomes" id="UP000294155">
    <property type="component" value="Unassembled WGS sequence"/>
</dbReference>
<dbReference type="OrthoDB" id="1274469at2"/>
<dbReference type="AlphaFoldDB" id="A0A4Q5L9F6"/>